<organism evidence="3 4">
    <name type="scientific">Pseudonocardia acidicola</name>
    <dbReference type="NCBI Taxonomy" id="2724939"/>
    <lineage>
        <taxon>Bacteria</taxon>
        <taxon>Bacillati</taxon>
        <taxon>Actinomycetota</taxon>
        <taxon>Actinomycetes</taxon>
        <taxon>Pseudonocardiales</taxon>
        <taxon>Pseudonocardiaceae</taxon>
        <taxon>Pseudonocardia</taxon>
    </lineage>
</organism>
<dbReference type="InterPro" id="IPR045851">
    <property type="entry name" value="AMP-bd_C_sf"/>
</dbReference>
<dbReference type="Gene3D" id="3.40.50.12780">
    <property type="entry name" value="N-terminal domain of ligase-like"/>
    <property type="match status" value="1"/>
</dbReference>
<keyword evidence="4" id="KW-1185">Reference proteome</keyword>
<dbReference type="PANTHER" id="PTHR43201">
    <property type="entry name" value="ACYL-COA SYNTHETASE"/>
    <property type="match status" value="1"/>
</dbReference>
<gene>
    <name evidence="3" type="ORF">HF526_28015</name>
</gene>
<comment type="caution">
    <text evidence="3">The sequence shown here is derived from an EMBL/GenBank/DDBJ whole genome shotgun (WGS) entry which is preliminary data.</text>
</comment>
<dbReference type="InterPro" id="IPR000873">
    <property type="entry name" value="AMP-dep_synth/lig_dom"/>
</dbReference>
<feature type="domain" description="AMP-binding enzyme C-terminal" evidence="2">
    <location>
        <begin position="428"/>
        <end position="502"/>
    </location>
</feature>
<accession>A0ABX1SL49</accession>
<dbReference type="GO" id="GO:0016874">
    <property type="term" value="F:ligase activity"/>
    <property type="evidence" value="ECO:0007669"/>
    <property type="project" value="UniProtKB-KW"/>
</dbReference>
<dbReference type="Pfam" id="PF13193">
    <property type="entry name" value="AMP-binding_C"/>
    <property type="match status" value="1"/>
</dbReference>
<dbReference type="SUPFAM" id="SSF56801">
    <property type="entry name" value="Acetyl-CoA synthetase-like"/>
    <property type="match status" value="1"/>
</dbReference>
<dbReference type="InterPro" id="IPR025110">
    <property type="entry name" value="AMP-bd_C"/>
</dbReference>
<sequence length="516" mass="55233">MDDTVTTTAAQVLWDAARRYPDRPCVTDLDAAGGPATLTYAQLVERVAALAGGLRARGLREGDRVALLQHNSHAYVESYLAAIAAGLVVVPLNVRLVRDDYLHMLTDSGSRLLVTTEEFVSRVPELGTVAGLDLVRVDTGHGLAGLATEGAPVAAPAPAAGGNPASLMYTSGTTGSPKAVVLSHDSWRSVADRAVEVLGMGGDEVTLHVAPLTHGAGFLLLPTLMLGGHNVLCRSYDAARTLEIFVEQGVTGLFVVPSMIRMMLDARPVGWSVPPSLRRLYYAGSPIDPETMRDATEAFEGRLVQSFAQMESPMFFTVLDQEDHRRILADPASPLVRSAGRVLPGVELRIVDDADEDLPTGEPGEILARAPQAMSGYWNRPEDTAAVLAGGWLHTGDIGHLDGDGYLHIVDRKKDMIVTGGSNVYAREVEEVLAELPAVKEAAVIGLPHRVWGEAVTAVLVPAGADRDSDAVIEACRAQLAGYRVPKQVLWVDDLPRNAYGKVLKRRLREQFTTAG</sequence>
<reference evidence="3 4" key="1">
    <citation type="submission" date="2020-04" db="EMBL/GenBank/DDBJ databases">
        <authorList>
            <person name="Klaysubun C."/>
            <person name="Duangmal K."/>
            <person name="Lipun K."/>
        </authorList>
    </citation>
    <scope>NUCLEOTIDE SEQUENCE [LARGE SCALE GENOMIC DNA]</scope>
    <source>
        <strain evidence="3 4">K10HN5</strain>
    </source>
</reference>
<name>A0ABX1SL49_9PSEU</name>
<dbReference type="Gene3D" id="3.30.300.30">
    <property type="match status" value="1"/>
</dbReference>
<keyword evidence="3" id="KW-0436">Ligase</keyword>
<dbReference type="RefSeq" id="WP_169384578.1">
    <property type="nucleotide sequence ID" value="NZ_JAAXLA010000074.1"/>
</dbReference>
<dbReference type="InterPro" id="IPR042099">
    <property type="entry name" value="ANL_N_sf"/>
</dbReference>
<protein>
    <submittedName>
        <fullName evidence="3">Long-chain fatty acid--CoA ligase</fullName>
    </submittedName>
</protein>
<dbReference type="InterPro" id="IPR020845">
    <property type="entry name" value="AMP-binding_CS"/>
</dbReference>
<dbReference type="Pfam" id="PF00501">
    <property type="entry name" value="AMP-binding"/>
    <property type="match status" value="1"/>
</dbReference>
<evidence type="ECO:0000313" key="3">
    <source>
        <dbReference type="EMBL" id="NMI01117.1"/>
    </source>
</evidence>
<dbReference type="EMBL" id="JAAXLA010000074">
    <property type="protein sequence ID" value="NMI01117.1"/>
    <property type="molecule type" value="Genomic_DNA"/>
</dbReference>
<dbReference type="Proteomes" id="UP000820669">
    <property type="component" value="Unassembled WGS sequence"/>
</dbReference>
<proteinExistence type="predicted"/>
<evidence type="ECO:0000259" key="2">
    <source>
        <dbReference type="Pfam" id="PF13193"/>
    </source>
</evidence>
<dbReference type="PANTHER" id="PTHR43201:SF32">
    <property type="entry name" value="2-SUCCINYLBENZOATE--COA LIGASE, CHLOROPLASTIC_PEROXISOMAL"/>
    <property type="match status" value="1"/>
</dbReference>
<dbReference type="PROSITE" id="PS00455">
    <property type="entry name" value="AMP_BINDING"/>
    <property type="match status" value="1"/>
</dbReference>
<evidence type="ECO:0000259" key="1">
    <source>
        <dbReference type="Pfam" id="PF00501"/>
    </source>
</evidence>
<evidence type="ECO:0000313" key="4">
    <source>
        <dbReference type="Proteomes" id="UP000820669"/>
    </source>
</evidence>
<feature type="domain" description="AMP-dependent synthetase/ligase" evidence="1">
    <location>
        <begin position="14"/>
        <end position="378"/>
    </location>
</feature>